<reference evidence="7 8" key="1">
    <citation type="submission" date="2015-03" db="EMBL/GenBank/DDBJ databases">
        <title>Draft genome of the nematode, Opisthorchis viverrini.</title>
        <authorList>
            <person name="Mitreva M."/>
        </authorList>
    </citation>
    <scope>NUCLEOTIDE SEQUENCE [LARGE SCALE GENOMIC DNA]</scope>
    <source>
        <strain evidence="7">Khon Kaen</strain>
    </source>
</reference>
<evidence type="ECO:0000256" key="1">
    <source>
        <dbReference type="ARBA" id="ARBA00006750"/>
    </source>
</evidence>
<organism evidence="7 8">
    <name type="scientific">Opisthorchis viverrini</name>
    <name type="common">Southeast Asian liver fluke</name>
    <dbReference type="NCBI Taxonomy" id="6198"/>
    <lineage>
        <taxon>Eukaryota</taxon>
        <taxon>Metazoa</taxon>
        <taxon>Spiralia</taxon>
        <taxon>Lophotrochozoa</taxon>
        <taxon>Platyhelminthes</taxon>
        <taxon>Trematoda</taxon>
        <taxon>Digenea</taxon>
        <taxon>Opisthorchiida</taxon>
        <taxon>Opisthorchiata</taxon>
        <taxon>Opisthorchiidae</taxon>
        <taxon>Opisthorchis</taxon>
    </lineage>
</organism>
<comment type="similarity">
    <text evidence="1">Belongs to the 5'-AMP-activated protein kinase gamma subunit family.</text>
</comment>
<evidence type="ECO:0000256" key="2">
    <source>
        <dbReference type="ARBA" id="ARBA00022737"/>
    </source>
</evidence>
<evidence type="ECO:0000313" key="7">
    <source>
        <dbReference type="EMBL" id="OON20988.1"/>
    </source>
</evidence>
<dbReference type="SUPFAM" id="SSF54631">
    <property type="entry name" value="CBS-domain pair"/>
    <property type="match status" value="2"/>
</dbReference>
<protein>
    <submittedName>
        <fullName evidence="7">CBS domain protein</fullName>
    </submittedName>
</protein>
<name>A0A1S8X2Q7_OPIVI</name>
<keyword evidence="2" id="KW-0677">Repeat</keyword>
<dbReference type="Gene3D" id="3.10.580.10">
    <property type="entry name" value="CBS-domain"/>
    <property type="match status" value="2"/>
</dbReference>
<dbReference type="SMART" id="SM00116">
    <property type="entry name" value="CBS"/>
    <property type="match status" value="4"/>
</dbReference>
<keyword evidence="8" id="KW-1185">Reference proteome</keyword>
<dbReference type="PANTHER" id="PTHR13780">
    <property type="entry name" value="AMP-ACTIVATED PROTEIN KINASE, GAMMA REGULATORY SUBUNIT"/>
    <property type="match status" value="1"/>
</dbReference>
<dbReference type="PANTHER" id="PTHR13780:SF35">
    <property type="entry name" value="LD22662P"/>
    <property type="match status" value="1"/>
</dbReference>
<dbReference type="Pfam" id="PF00571">
    <property type="entry name" value="CBS"/>
    <property type="match status" value="4"/>
</dbReference>
<dbReference type="GO" id="GO:0031588">
    <property type="term" value="C:nucleotide-activated protein kinase complex"/>
    <property type="evidence" value="ECO:0007669"/>
    <property type="project" value="TreeGrafter"/>
</dbReference>
<dbReference type="GO" id="GO:0016208">
    <property type="term" value="F:AMP binding"/>
    <property type="evidence" value="ECO:0007669"/>
    <property type="project" value="TreeGrafter"/>
</dbReference>
<dbReference type="PROSITE" id="PS51371">
    <property type="entry name" value="CBS"/>
    <property type="match status" value="3"/>
</dbReference>
<evidence type="ECO:0000313" key="8">
    <source>
        <dbReference type="Proteomes" id="UP000243686"/>
    </source>
</evidence>
<dbReference type="GO" id="GO:0005737">
    <property type="term" value="C:cytoplasm"/>
    <property type="evidence" value="ECO:0007669"/>
    <property type="project" value="TreeGrafter"/>
</dbReference>
<dbReference type="Proteomes" id="UP000243686">
    <property type="component" value="Unassembled WGS sequence"/>
</dbReference>
<dbReference type="GO" id="GO:0005634">
    <property type="term" value="C:nucleus"/>
    <property type="evidence" value="ECO:0007669"/>
    <property type="project" value="TreeGrafter"/>
</dbReference>
<dbReference type="GO" id="GO:0019887">
    <property type="term" value="F:protein kinase regulator activity"/>
    <property type="evidence" value="ECO:0007669"/>
    <property type="project" value="TreeGrafter"/>
</dbReference>
<feature type="domain" description="CBS" evidence="6">
    <location>
        <begin position="219"/>
        <end position="280"/>
    </location>
</feature>
<proteinExistence type="inferred from homology"/>
<evidence type="ECO:0000256" key="3">
    <source>
        <dbReference type="ARBA" id="ARBA00023122"/>
    </source>
</evidence>
<dbReference type="InterPro" id="IPR050511">
    <property type="entry name" value="AMPK_gamma/SDS23_families"/>
</dbReference>
<accession>A0A1S8X2Q7</accession>
<evidence type="ECO:0000256" key="4">
    <source>
        <dbReference type="ARBA" id="ARBA00025878"/>
    </source>
</evidence>
<dbReference type="InterPro" id="IPR046342">
    <property type="entry name" value="CBS_dom_sf"/>
</dbReference>
<sequence length="381" mass="43729">MSGGDGPMSTCKGRRRYSSLTDTDKSYRVFLKGHTCYDLIPLSAKLVVFDVTLNVKKAFFALVYNGVRVAILWDSDEQRHVGMLTITDFIRILHQYYRSPTTPMTELENHQIKTWRGTSIRFVTLSTVQPILFCAFFQTEQLTDYQRPLISITPEKTLLEAVQKLLNHKVHRLPVIDPIGGNPLHILTHKRVLKYLYIHLNQLPSPSFMSKKLRDLKLGTTDGVITVNQDCPLHRTLQLFIEHRVSALPVVDSNGHLVDIYAKFDVINLAATRTYQNLDITVYDALNYRRGKFQGVATCQLDDTLESIVNRIAEAGVHRLVIVEDNKVIGVVSLSDLLRFLISEPLVEAMLVIQYLDLFVWYTRDDTLRFRQRLRRSARPS</sequence>
<dbReference type="GO" id="GO:0019901">
    <property type="term" value="F:protein kinase binding"/>
    <property type="evidence" value="ECO:0007669"/>
    <property type="project" value="TreeGrafter"/>
</dbReference>
<dbReference type="InterPro" id="IPR000644">
    <property type="entry name" value="CBS_dom"/>
</dbReference>
<dbReference type="EMBL" id="KV892339">
    <property type="protein sequence ID" value="OON20988.1"/>
    <property type="molecule type" value="Genomic_DNA"/>
</dbReference>
<comment type="subunit">
    <text evidence="4">AMPK is a heterotrimer of an alpha catalytic subunit (PRKAA1 or PRKAA2), a beta (PRKAB1 or PRKAB2) and a gamma non-catalytic subunits (PRKAG1, PRKAG2 or PRKAG3). Interacts with FNIP1 and FNIP2.</text>
</comment>
<dbReference type="CDD" id="cd04618">
    <property type="entry name" value="CBS_euAMPK_gamma-like_repeat1"/>
    <property type="match status" value="1"/>
</dbReference>
<evidence type="ECO:0000259" key="6">
    <source>
        <dbReference type="PROSITE" id="PS51371"/>
    </source>
</evidence>
<keyword evidence="3 5" id="KW-0129">CBS domain</keyword>
<dbReference type="CDD" id="cd04641">
    <property type="entry name" value="CBS_euAMPK_gamma-like_repeat2"/>
    <property type="match status" value="1"/>
</dbReference>
<evidence type="ECO:0000256" key="5">
    <source>
        <dbReference type="PROSITE-ProRule" id="PRU00703"/>
    </source>
</evidence>
<feature type="domain" description="CBS" evidence="6">
    <location>
        <begin position="145"/>
        <end position="205"/>
    </location>
</feature>
<dbReference type="AlphaFoldDB" id="A0A1S8X2Q7"/>
<feature type="domain" description="CBS" evidence="6">
    <location>
        <begin position="288"/>
        <end position="348"/>
    </location>
</feature>
<gene>
    <name evidence="7" type="ORF">X801_03119</name>
</gene>